<accession>A0A8J2TVR4</accession>
<proteinExistence type="inferred from homology"/>
<protein>
    <recommendedName>
        <fullName evidence="7">LGFP repeat-containing protein</fullName>
    </recommendedName>
</protein>
<dbReference type="GO" id="GO:0008270">
    <property type="term" value="F:zinc ion binding"/>
    <property type="evidence" value="ECO:0007669"/>
    <property type="project" value="InterPro"/>
</dbReference>
<dbReference type="EMBL" id="BMFY01000002">
    <property type="protein sequence ID" value="GGA04809.1"/>
    <property type="molecule type" value="Genomic_DNA"/>
</dbReference>
<dbReference type="GO" id="GO:0008745">
    <property type="term" value="F:N-acetylmuramoyl-L-alanine amidase activity"/>
    <property type="evidence" value="ECO:0007669"/>
    <property type="project" value="InterPro"/>
</dbReference>
<evidence type="ECO:0000256" key="2">
    <source>
        <dbReference type="SAM" id="MobiDB-lite"/>
    </source>
</evidence>
<reference evidence="5" key="1">
    <citation type="journal article" date="2014" name="Int. J. Syst. Evol. Microbiol.">
        <title>Complete genome sequence of Corynebacterium casei LMG S-19264T (=DSM 44701T), isolated from a smear-ripened cheese.</title>
        <authorList>
            <consortium name="US DOE Joint Genome Institute (JGI-PGF)"/>
            <person name="Walter F."/>
            <person name="Albersmeier A."/>
            <person name="Kalinowski J."/>
            <person name="Ruckert C."/>
        </authorList>
    </citation>
    <scope>NUCLEOTIDE SEQUENCE</scope>
    <source>
        <strain evidence="5">CGMCC 1.12785</strain>
    </source>
</reference>
<dbReference type="Pfam" id="PF08310">
    <property type="entry name" value="LGFP"/>
    <property type="match status" value="4"/>
</dbReference>
<dbReference type="AlphaFoldDB" id="A0A8J2TVR4"/>
<dbReference type="Gene3D" id="3.40.80.10">
    <property type="entry name" value="Peptidoglycan recognition protein-like"/>
    <property type="match status" value="1"/>
</dbReference>
<evidence type="ECO:0000259" key="4">
    <source>
        <dbReference type="SMART" id="SM00701"/>
    </source>
</evidence>
<feature type="domain" description="N-acetylmuramoyl-L-alanine amidase" evidence="3">
    <location>
        <begin position="230"/>
        <end position="392"/>
    </location>
</feature>
<evidence type="ECO:0000256" key="1">
    <source>
        <dbReference type="ARBA" id="ARBA00007553"/>
    </source>
</evidence>
<dbReference type="SMART" id="SM00701">
    <property type="entry name" value="PGRP"/>
    <property type="match status" value="1"/>
</dbReference>
<dbReference type="InterPro" id="IPR036505">
    <property type="entry name" value="Amidase/PGRP_sf"/>
</dbReference>
<reference evidence="5" key="2">
    <citation type="submission" date="2020-09" db="EMBL/GenBank/DDBJ databases">
        <authorList>
            <person name="Sun Q."/>
            <person name="Zhou Y."/>
        </authorList>
    </citation>
    <scope>NUCLEOTIDE SEQUENCE</scope>
    <source>
        <strain evidence="5">CGMCC 1.12785</strain>
    </source>
</reference>
<dbReference type="SMART" id="SM00644">
    <property type="entry name" value="Ami_2"/>
    <property type="match status" value="1"/>
</dbReference>
<dbReference type="InterPro" id="IPR015510">
    <property type="entry name" value="PGRP"/>
</dbReference>
<dbReference type="InterPro" id="IPR002502">
    <property type="entry name" value="Amidase_domain"/>
</dbReference>
<evidence type="ECO:0008006" key="7">
    <source>
        <dbReference type="Google" id="ProtNLM"/>
    </source>
</evidence>
<feature type="region of interest" description="Disordered" evidence="2">
    <location>
        <begin position="126"/>
        <end position="145"/>
    </location>
</feature>
<feature type="compositionally biased region" description="Acidic residues" evidence="2">
    <location>
        <begin position="44"/>
        <end position="54"/>
    </location>
</feature>
<name>A0A8J2TVR4_9MICO</name>
<feature type="domain" description="Peptidoglycan recognition protein family" evidence="4">
    <location>
        <begin position="216"/>
        <end position="365"/>
    </location>
</feature>
<dbReference type="PANTHER" id="PTHR11022">
    <property type="entry name" value="PEPTIDOGLYCAN RECOGNITION PROTEIN"/>
    <property type="match status" value="1"/>
</dbReference>
<dbReference type="InterPro" id="IPR006619">
    <property type="entry name" value="PGRP_domain_met/bac"/>
</dbReference>
<sequence length="632" mass="67155">MHTAAAGFLLPGLLLFGGTLPPSPAAGVSLAGGLTGNSTPAPDAPDEDADEEGGQDNAVQEGDAQVETLQESLPETADETAQIEVDASAAVVVGVTWESPADDGEELEVEIRTRIDGQWGPWEEMHFADSGPDPDSEEHRTARPATEAYNVSGAEAVEIREAGSSPGDIAGEVTVSQTEITETDRAVTEGTGLNALIQDGLVAEAEGVDALTVNAPRIITRAGWGANESLRRCDPDISSQAPLGVTIHHTAGSNTYTEAAVPGILRGILNHHTQGNGWCDVGYNFLVDRFGNVYEGRSGGINEPVIGAHAGGFNARTVGVSVLGTFTSSAPPVAARNAVARIAAWKADQFGMNPTGQVTITSNGSTRYPSGQEVRLPTIFGHRDVSTTECPGNAFYPQLGSIRTTAAQILQDERYPVVGAIRNYLNANAQARAKLGAPVEAERRLPDGGAVQTFEGGSVHWTQATGAYGTWGGIRNRWRDLSWERGPLGYPTSNERCGLKDGGCVQDFQGGSIHWKQGVGAHPTWGGIRNKWRDVGWENSNLGYPVRAEICGLRGNGCYQRFEGGDIHWSPSTGAHPTWGGIRTAWGSQGYEGGRLGYPTSDEYVRDGRTWQDFQGGRISWRSGQGTQIHYN</sequence>
<organism evidence="5 6">
    <name type="scientific">Sediminivirga luteola</name>
    <dbReference type="NCBI Taxonomy" id="1774748"/>
    <lineage>
        <taxon>Bacteria</taxon>
        <taxon>Bacillati</taxon>
        <taxon>Actinomycetota</taxon>
        <taxon>Actinomycetes</taxon>
        <taxon>Micrococcales</taxon>
        <taxon>Brevibacteriaceae</taxon>
        <taxon>Sediminivirga</taxon>
    </lineage>
</organism>
<dbReference type="InterPro" id="IPR013207">
    <property type="entry name" value="LGFP"/>
</dbReference>
<keyword evidence="6" id="KW-1185">Reference proteome</keyword>
<evidence type="ECO:0000313" key="5">
    <source>
        <dbReference type="EMBL" id="GGA04809.1"/>
    </source>
</evidence>
<comment type="caution">
    <text evidence="5">The sequence shown here is derived from an EMBL/GenBank/DDBJ whole genome shotgun (WGS) entry which is preliminary data.</text>
</comment>
<comment type="similarity">
    <text evidence="1">Belongs to the N-acetylmuramoyl-L-alanine amidase 2 family.</text>
</comment>
<dbReference type="GO" id="GO:0009253">
    <property type="term" value="P:peptidoglycan catabolic process"/>
    <property type="evidence" value="ECO:0007669"/>
    <property type="project" value="InterPro"/>
</dbReference>
<dbReference type="Proteomes" id="UP000616114">
    <property type="component" value="Unassembled WGS sequence"/>
</dbReference>
<gene>
    <name evidence="5" type="ORF">GCM10011333_04280</name>
</gene>
<dbReference type="PANTHER" id="PTHR11022:SF41">
    <property type="entry name" value="PEPTIDOGLYCAN-RECOGNITION PROTEIN LC-RELATED"/>
    <property type="match status" value="1"/>
</dbReference>
<feature type="region of interest" description="Disordered" evidence="2">
    <location>
        <begin position="24"/>
        <end position="65"/>
    </location>
</feature>
<evidence type="ECO:0000259" key="3">
    <source>
        <dbReference type="SMART" id="SM00644"/>
    </source>
</evidence>
<dbReference type="Pfam" id="PF01510">
    <property type="entry name" value="Amidase_2"/>
    <property type="match status" value="1"/>
</dbReference>
<dbReference type="CDD" id="cd06583">
    <property type="entry name" value="PGRP"/>
    <property type="match status" value="1"/>
</dbReference>
<evidence type="ECO:0000313" key="6">
    <source>
        <dbReference type="Proteomes" id="UP000616114"/>
    </source>
</evidence>
<dbReference type="SUPFAM" id="SSF55846">
    <property type="entry name" value="N-acetylmuramoyl-L-alanine amidase-like"/>
    <property type="match status" value="1"/>
</dbReference>